<sequence>MEETEIIQYINNYIVSRAPEFLNTLNKICNKQYNKDCVTLFVNEPDKLRNILMRYNDENTTRFVIKNLFLKPLLKKLGKEEFLDELANYFINNVEKFKEKLKLLD</sequence>
<accession>A0A832CU94</accession>
<proteinExistence type="predicted"/>
<dbReference type="EMBL" id="DTCK01000048">
    <property type="protein sequence ID" value="HGQ36815.1"/>
    <property type="molecule type" value="Genomic_DNA"/>
</dbReference>
<evidence type="ECO:0000313" key="1">
    <source>
        <dbReference type="EMBL" id="HGQ36815.1"/>
    </source>
</evidence>
<name>A0A832CU94_9CREN</name>
<protein>
    <submittedName>
        <fullName evidence="1">Uncharacterized protein</fullName>
    </submittedName>
</protein>
<gene>
    <name evidence="1" type="ORF">ENU41_09115</name>
</gene>
<comment type="caution">
    <text evidence="1">The sequence shown here is derived from an EMBL/GenBank/DDBJ whole genome shotgun (WGS) entry which is preliminary data.</text>
</comment>
<dbReference type="AlphaFoldDB" id="A0A832CU94"/>
<organism evidence="1">
    <name type="scientific">Ignisphaera aggregans</name>
    <dbReference type="NCBI Taxonomy" id="334771"/>
    <lineage>
        <taxon>Archaea</taxon>
        <taxon>Thermoproteota</taxon>
        <taxon>Thermoprotei</taxon>
        <taxon>Desulfurococcales</taxon>
        <taxon>Desulfurococcaceae</taxon>
        <taxon>Ignisphaera</taxon>
    </lineage>
</organism>
<reference evidence="1" key="1">
    <citation type="journal article" date="2020" name="mSystems">
        <title>Genome- and Community-Level Interaction Insights into Carbon Utilization and Element Cycling Functions of Hydrothermarchaeota in Hydrothermal Sediment.</title>
        <authorList>
            <person name="Zhou Z."/>
            <person name="Liu Y."/>
            <person name="Xu W."/>
            <person name="Pan J."/>
            <person name="Luo Z.H."/>
            <person name="Li M."/>
        </authorList>
    </citation>
    <scope>NUCLEOTIDE SEQUENCE</scope>
    <source>
        <strain evidence="1">SpSt-667</strain>
    </source>
</reference>